<dbReference type="AlphaFoldDB" id="A0A670Y4F6"/>
<dbReference type="Gene3D" id="1.20.5.20">
    <property type="match status" value="1"/>
</dbReference>
<evidence type="ECO:0008006" key="4">
    <source>
        <dbReference type="Google" id="ProtNLM"/>
    </source>
</evidence>
<dbReference type="GO" id="GO:0120020">
    <property type="term" value="F:cholesterol transfer activity"/>
    <property type="evidence" value="ECO:0007669"/>
    <property type="project" value="TreeGrafter"/>
</dbReference>
<evidence type="ECO:0000313" key="2">
    <source>
        <dbReference type="Ensembl" id="ENSPTXP00000006716.1"/>
    </source>
</evidence>
<dbReference type="GeneTree" id="ENSGT00990000212402"/>
<dbReference type="Ensembl" id="ENSPTXT00000006939.1">
    <property type="protein sequence ID" value="ENSPTXP00000006716.1"/>
    <property type="gene ID" value="ENSPTXG00000004911.1"/>
</dbReference>
<dbReference type="GO" id="GO:0008203">
    <property type="term" value="P:cholesterol metabolic process"/>
    <property type="evidence" value="ECO:0007669"/>
    <property type="project" value="TreeGrafter"/>
</dbReference>
<dbReference type="GO" id="GO:0060228">
    <property type="term" value="F:phosphatidylcholine-sterol O-acyltransferase activator activity"/>
    <property type="evidence" value="ECO:0007669"/>
    <property type="project" value="TreeGrafter"/>
</dbReference>
<dbReference type="GO" id="GO:0033700">
    <property type="term" value="P:phospholipid efflux"/>
    <property type="evidence" value="ECO:0007669"/>
    <property type="project" value="TreeGrafter"/>
</dbReference>
<dbReference type="PANTHER" id="PTHR18976:SF34">
    <property type="entry name" value="LIPID-BINDING PROTEIN"/>
    <property type="match status" value="1"/>
</dbReference>
<name>A0A670Y4F6_PSETE</name>
<dbReference type="Proteomes" id="UP000472273">
    <property type="component" value="Unplaced"/>
</dbReference>
<dbReference type="Gene3D" id="1.20.120.20">
    <property type="entry name" value="Apolipoprotein"/>
    <property type="match status" value="1"/>
</dbReference>
<feature type="signal peptide" evidence="1">
    <location>
        <begin position="1"/>
        <end position="18"/>
    </location>
</feature>
<organism evidence="2 3">
    <name type="scientific">Pseudonaja textilis</name>
    <name type="common">Eastern brown snake</name>
    <dbReference type="NCBI Taxonomy" id="8673"/>
    <lineage>
        <taxon>Eukaryota</taxon>
        <taxon>Metazoa</taxon>
        <taxon>Chordata</taxon>
        <taxon>Craniata</taxon>
        <taxon>Vertebrata</taxon>
        <taxon>Euteleostomi</taxon>
        <taxon>Lepidosauria</taxon>
        <taxon>Squamata</taxon>
        <taxon>Bifurcata</taxon>
        <taxon>Unidentata</taxon>
        <taxon>Episquamata</taxon>
        <taxon>Toxicofera</taxon>
        <taxon>Serpentes</taxon>
        <taxon>Colubroidea</taxon>
        <taxon>Elapidae</taxon>
        <taxon>Hydrophiinae</taxon>
        <taxon>Pseudonaja</taxon>
    </lineage>
</organism>
<reference evidence="2" key="2">
    <citation type="submission" date="2025-09" db="UniProtKB">
        <authorList>
            <consortium name="Ensembl"/>
        </authorList>
    </citation>
    <scope>IDENTIFICATION</scope>
</reference>
<evidence type="ECO:0000256" key="1">
    <source>
        <dbReference type="SAM" id="SignalP"/>
    </source>
</evidence>
<dbReference type="GO" id="GO:0042627">
    <property type="term" value="C:chylomicron"/>
    <property type="evidence" value="ECO:0007669"/>
    <property type="project" value="TreeGrafter"/>
</dbReference>
<dbReference type="InterPro" id="IPR050163">
    <property type="entry name" value="Apolipoprotein_A1/A4/E"/>
</dbReference>
<reference evidence="2" key="1">
    <citation type="submission" date="2025-08" db="UniProtKB">
        <authorList>
            <consortium name="Ensembl"/>
        </authorList>
    </citation>
    <scope>IDENTIFICATION</scope>
</reference>
<dbReference type="GO" id="GO:0055090">
    <property type="term" value="P:acylglycerol homeostasis"/>
    <property type="evidence" value="ECO:0007669"/>
    <property type="project" value="TreeGrafter"/>
</dbReference>
<keyword evidence="3" id="KW-1185">Reference proteome</keyword>
<feature type="chain" id="PRO_5025519254" description="Apolipoprotein A-IV" evidence="1">
    <location>
        <begin position="19"/>
        <end position="224"/>
    </location>
</feature>
<dbReference type="SUPFAM" id="SSF58113">
    <property type="entry name" value="Apolipoprotein A-I"/>
    <property type="match status" value="1"/>
</dbReference>
<accession>A0A670Y4F6</accession>
<dbReference type="GO" id="GO:0005543">
    <property type="term" value="F:phospholipid binding"/>
    <property type="evidence" value="ECO:0007669"/>
    <property type="project" value="TreeGrafter"/>
</dbReference>
<dbReference type="PANTHER" id="PTHR18976">
    <property type="entry name" value="APOLIPOPROTEIN"/>
    <property type="match status" value="1"/>
</dbReference>
<proteinExistence type="predicted"/>
<dbReference type="GO" id="GO:0034362">
    <property type="term" value="C:low-density lipoprotein particle"/>
    <property type="evidence" value="ECO:0007669"/>
    <property type="project" value="TreeGrafter"/>
</dbReference>
<dbReference type="GO" id="GO:0034361">
    <property type="term" value="C:very-low-density lipoprotein particle"/>
    <property type="evidence" value="ECO:0007669"/>
    <property type="project" value="TreeGrafter"/>
</dbReference>
<sequence length="224" mass="25430">RPLPFVGFCVLLVITSFSSPLTRLLLSCRVNIGQKLEALAIVVREIKEQVTPELQELRTELQTAWQTLKEELTKDVHEVGAQIQPLVRKLRENVQQDASAYFQQLRTISQDINQVAQEKLRPIAEDFRDKVRSHVDEFRKDLVPYVEQLQATTDTLELQAQVKENVGDPAALSPYLQRLQQTVNQQVEDIKVQLGPFPAELKVLLILQLHRAARPTQKGLGGTP</sequence>
<dbReference type="GO" id="GO:1903561">
    <property type="term" value="C:extracellular vesicle"/>
    <property type="evidence" value="ECO:0007669"/>
    <property type="project" value="TreeGrafter"/>
</dbReference>
<keyword evidence="1" id="KW-0732">Signal</keyword>
<dbReference type="GO" id="GO:0033344">
    <property type="term" value="P:cholesterol efflux"/>
    <property type="evidence" value="ECO:0007669"/>
    <property type="project" value="TreeGrafter"/>
</dbReference>
<dbReference type="GO" id="GO:0034364">
    <property type="term" value="C:high-density lipoprotein particle"/>
    <property type="evidence" value="ECO:0007669"/>
    <property type="project" value="TreeGrafter"/>
</dbReference>
<evidence type="ECO:0000313" key="3">
    <source>
        <dbReference type="Proteomes" id="UP000472273"/>
    </source>
</evidence>
<protein>
    <recommendedName>
        <fullName evidence="4">Apolipoprotein A-IV</fullName>
    </recommendedName>
</protein>